<evidence type="ECO:0000259" key="2">
    <source>
        <dbReference type="Pfam" id="PF02481"/>
    </source>
</evidence>
<evidence type="ECO:0000313" key="3">
    <source>
        <dbReference type="EMBL" id="OSY36002.1"/>
    </source>
</evidence>
<sequence>MQLSGEITLAGSRAASSYGAQVAADLAGELAAAGRTVIAGGGFGIEAAAVRGALAAHTPTVAVLGCGIDRAYPAAHENLLARIAETGLLVSAVAPGTTPGRHRALARHRLLAALGDATVVVEAAARSGALHVAAAADGLGLPVLAVPGPTSSVLSVGPHRLIRHGATLVTSAADVLEALAPAVETTAIAGA</sequence>
<comment type="caution">
    <text evidence="3">The sequence shown here is derived from an EMBL/GenBank/DDBJ whole genome shotgun (WGS) entry which is preliminary data.</text>
</comment>
<evidence type="ECO:0000256" key="1">
    <source>
        <dbReference type="ARBA" id="ARBA00006525"/>
    </source>
</evidence>
<dbReference type="GO" id="GO:0009294">
    <property type="term" value="P:DNA-mediated transformation"/>
    <property type="evidence" value="ECO:0007669"/>
    <property type="project" value="InterPro"/>
</dbReference>
<dbReference type="PANTHER" id="PTHR43022:SF1">
    <property type="entry name" value="PROTEIN SMF"/>
    <property type="match status" value="1"/>
</dbReference>
<keyword evidence="4" id="KW-1185">Reference proteome</keyword>
<evidence type="ECO:0000313" key="4">
    <source>
        <dbReference type="Proteomes" id="UP000194360"/>
    </source>
</evidence>
<dbReference type="InterPro" id="IPR057666">
    <property type="entry name" value="DrpA_SLOG"/>
</dbReference>
<dbReference type="Gene3D" id="3.40.50.450">
    <property type="match status" value="1"/>
</dbReference>
<feature type="domain" description="Smf/DprA SLOG" evidence="2">
    <location>
        <begin position="6"/>
        <end position="179"/>
    </location>
</feature>
<dbReference type="STRING" id="2074.BG845_05684"/>
<reference evidence="3 4" key="1">
    <citation type="submission" date="2016-09" db="EMBL/GenBank/DDBJ databases">
        <title>Pseudonocardia autotrophica DSM535, a candidate organism with high potential of specific P450 cytochromes.</title>
        <authorList>
            <person name="Grumaz C."/>
            <person name="Vainshtein Y."/>
            <person name="Kirstahler P."/>
            <person name="Sohn K."/>
        </authorList>
    </citation>
    <scope>NUCLEOTIDE SEQUENCE [LARGE SCALE GENOMIC DNA]</scope>
    <source>
        <strain evidence="3 4">DSM 535</strain>
    </source>
</reference>
<dbReference type="Proteomes" id="UP000194360">
    <property type="component" value="Unassembled WGS sequence"/>
</dbReference>
<name>A0A1Y2MLH6_PSEAH</name>
<gene>
    <name evidence="3" type="ORF">BG845_05684</name>
</gene>
<dbReference type="PANTHER" id="PTHR43022">
    <property type="entry name" value="PROTEIN SMF"/>
    <property type="match status" value="1"/>
</dbReference>
<dbReference type="SUPFAM" id="SSF102405">
    <property type="entry name" value="MCP/YpsA-like"/>
    <property type="match status" value="1"/>
</dbReference>
<dbReference type="RefSeq" id="WP_232021774.1">
    <property type="nucleotide sequence ID" value="NZ_AP018921.1"/>
</dbReference>
<accession>A0A1Y2MLH6</accession>
<dbReference type="Pfam" id="PF02481">
    <property type="entry name" value="DNA_processg_A"/>
    <property type="match status" value="1"/>
</dbReference>
<dbReference type="EMBL" id="MIGB01000044">
    <property type="protein sequence ID" value="OSY36002.1"/>
    <property type="molecule type" value="Genomic_DNA"/>
</dbReference>
<comment type="similarity">
    <text evidence="1">Belongs to the DprA/Smf family.</text>
</comment>
<dbReference type="InterPro" id="IPR003488">
    <property type="entry name" value="DprA"/>
</dbReference>
<dbReference type="AlphaFoldDB" id="A0A1Y2MLH6"/>
<proteinExistence type="inferred from homology"/>
<protein>
    <recommendedName>
        <fullName evidence="2">Smf/DprA SLOG domain-containing protein</fullName>
    </recommendedName>
</protein>
<organism evidence="3 4">
    <name type="scientific">Pseudonocardia autotrophica</name>
    <name type="common">Amycolata autotrophica</name>
    <name type="synonym">Nocardia autotrophica</name>
    <dbReference type="NCBI Taxonomy" id="2074"/>
    <lineage>
        <taxon>Bacteria</taxon>
        <taxon>Bacillati</taxon>
        <taxon>Actinomycetota</taxon>
        <taxon>Actinomycetes</taxon>
        <taxon>Pseudonocardiales</taxon>
        <taxon>Pseudonocardiaceae</taxon>
        <taxon>Pseudonocardia</taxon>
    </lineage>
</organism>